<evidence type="ECO:0000313" key="2">
    <source>
        <dbReference type="EMBL" id="PXX38768.1"/>
    </source>
</evidence>
<feature type="transmembrane region" description="Helical" evidence="1">
    <location>
        <begin position="244"/>
        <end position="268"/>
    </location>
</feature>
<feature type="transmembrane region" description="Helical" evidence="1">
    <location>
        <begin position="311"/>
        <end position="337"/>
    </location>
</feature>
<protein>
    <submittedName>
        <fullName evidence="2">Putative PurR-regulated permease PerM</fullName>
    </submittedName>
</protein>
<feature type="transmembrane region" description="Helical" evidence="1">
    <location>
        <begin position="217"/>
        <end position="238"/>
    </location>
</feature>
<feature type="transmembrane region" description="Helical" evidence="1">
    <location>
        <begin position="40"/>
        <end position="63"/>
    </location>
</feature>
<organism evidence="2 3">
    <name type="scientific">Undibacterium pigrum</name>
    <dbReference type="NCBI Taxonomy" id="401470"/>
    <lineage>
        <taxon>Bacteria</taxon>
        <taxon>Pseudomonadati</taxon>
        <taxon>Pseudomonadota</taxon>
        <taxon>Betaproteobacteria</taxon>
        <taxon>Burkholderiales</taxon>
        <taxon>Oxalobacteraceae</taxon>
        <taxon>Undibacterium</taxon>
    </lineage>
</organism>
<feature type="transmembrane region" description="Helical" evidence="1">
    <location>
        <begin position="159"/>
        <end position="178"/>
    </location>
</feature>
<gene>
    <name evidence="2" type="ORF">DFR42_111134</name>
</gene>
<dbReference type="AlphaFoldDB" id="A0A318J4D3"/>
<keyword evidence="1" id="KW-0472">Membrane</keyword>
<keyword evidence="1" id="KW-0812">Transmembrane</keyword>
<feature type="transmembrane region" description="Helical" evidence="1">
    <location>
        <begin position="75"/>
        <end position="97"/>
    </location>
</feature>
<sequence length="347" mass="37686">MKGKILGSSVNSVNSALTPSVYASYILMGISLLMVLKAGLLLALFSGLLVFSIIHVLAPAIALRFRHKQPRMIAVVFLSIFLITGLILAGWGIHAFLRSDAGNLQNLLQRLADIIEASRHQLPEWVSTNLPEDVEALREMMTHWLREHAGEAKQIVPEAGHMIVHLLLGMIIGSMVALRDVTGDSNHKPFAAAMLQRISNLGQIFHKIVFAQVQISLINTVFTAIYLAAILPMAGIHLPLTKTMIAITFLAGLIPVAGNIISNTVIVIVGLSQSLNVAVASLVFMIVIHKAEYFLNARIIGAQVNARAWELLTAILVMETLFGVPGVVAAPVFYAYIKKELSDRGLV</sequence>
<reference evidence="2 3" key="1">
    <citation type="submission" date="2018-05" db="EMBL/GenBank/DDBJ databases">
        <title>Genomic Encyclopedia of Type Strains, Phase IV (KMG-IV): sequencing the most valuable type-strain genomes for metagenomic binning, comparative biology and taxonomic classification.</title>
        <authorList>
            <person name="Goeker M."/>
        </authorList>
    </citation>
    <scope>NUCLEOTIDE SEQUENCE [LARGE SCALE GENOMIC DNA]</scope>
    <source>
        <strain evidence="2 3">DSM 19792</strain>
    </source>
</reference>
<keyword evidence="1" id="KW-1133">Transmembrane helix</keyword>
<evidence type="ECO:0000256" key="1">
    <source>
        <dbReference type="SAM" id="Phobius"/>
    </source>
</evidence>
<comment type="caution">
    <text evidence="2">The sequence shown here is derived from an EMBL/GenBank/DDBJ whole genome shotgun (WGS) entry which is preliminary data.</text>
</comment>
<dbReference type="Proteomes" id="UP000247792">
    <property type="component" value="Unassembled WGS sequence"/>
</dbReference>
<dbReference type="EMBL" id="QJKB01000011">
    <property type="protein sequence ID" value="PXX38768.1"/>
    <property type="molecule type" value="Genomic_DNA"/>
</dbReference>
<dbReference type="RefSeq" id="WP_211324406.1">
    <property type="nucleotide sequence ID" value="NZ_QJKB01000011.1"/>
</dbReference>
<feature type="transmembrane region" description="Helical" evidence="1">
    <location>
        <begin position="275"/>
        <end position="291"/>
    </location>
</feature>
<evidence type="ECO:0000313" key="3">
    <source>
        <dbReference type="Proteomes" id="UP000247792"/>
    </source>
</evidence>
<accession>A0A318J4D3</accession>
<feature type="transmembrane region" description="Helical" evidence="1">
    <location>
        <begin position="12"/>
        <end position="34"/>
    </location>
</feature>
<proteinExistence type="predicted"/>
<keyword evidence="3" id="KW-1185">Reference proteome</keyword>
<name>A0A318J4D3_9BURK</name>